<sequence length="1144" mass="127849">MNTFGDRFVVDPSWGPYLGEISKVVRAVDLENGLAKVALKIFDKDAFQQNVVMEAFSRECESLEKLSSHDNIVSLIDLGRDAASGCNYVALEWCDANLSEHLIKHPEPTWGGFYARYGADILDALRFAYSQDVLHRDIKPQNVLVDANGRACVTDFGISKFRRYYKPGVTLIHFKSVPYAPPEDGSDFPDTRDVFSFAVLCLECVGGVPLKDYDAVHTASRKIDLPAEIREILIRCVNSDPALRPANIVVLAEEIEAAMARAATLGAVTRNVPVYLTQAALEAMRAERHLGSNELAAQQIMNELNEICGIDELDSSAVVGEHHLALLTAEFRFRAVVDETRQALSIIGVSAQNPSRLERQRDRAWQPLVQFNQAGYRGDSVAMDWLASEFAEFLTNRKVQASRLAETELFDRWSSTLRAKEGIQHLRKEPIHFSGVDIDGARLILKARHNLGEAVTGQQRLIHLDARNTVFGEIERTDGETVVLYCGPGQNLAAVPKEGQLELDVRQSQIALKRQIAALDAVKFGRNTRPDLRDILTGKKQPETPRPPADVEFFQSDLDDDKKNAVRAALGTRDLLIVEGPPGTGKTKFITELVAQVLKRKPGSRILLSSQTHVALDHALVNIEKLAKAKSIPLRAVRIARRGDEKVSPELNHLLLEYCVGQWLQDAMQRSERFLFDWAAEHDITSEHVLIGMALAELRFAGLRLHLSQERVNACRDELLALEEERKELSKDKARGDEFRILVADIRLKQVETTQAEEAVEVARHTYQAATDRARGFPDLADQIETLSEKDMVELEHDFIHHSEHGPQYQKLLVLAEEWRQRFGQSSDFHGAFINDCDLIGGTCLGVAAHALQSVEFDLCIIDEASKATPTEMLVPMAKSRKWIVVGDPNQLPPFVDDSLEARRELERQGVGRDEARRTLLDHFIEVAPRANQVSLLTQHRMVKPIGDLVSACFYKGTLNNVNEKLCPWLAKAFALPKPVTWLNTAANPRRVEQFHRGTYVNDTEVEAIENLLLRLQLAASKRKNKYSVALLSGYGGQVAALDRMAAARRRQHPDLEIETGTVDSYQGREADIAVYSITRSNPEGKIGFLKEHERLNVALSRAKLGLVIVGDSVFCDSVTGRNPFAEVLFYMRGHPDDCAFVEV</sequence>
<dbReference type="GO" id="GO:0004386">
    <property type="term" value="F:helicase activity"/>
    <property type="evidence" value="ECO:0007669"/>
    <property type="project" value="InterPro"/>
</dbReference>
<dbReference type="EMBL" id="MZXV01000050">
    <property type="protein sequence ID" value="PZV36409.1"/>
    <property type="molecule type" value="Genomic_DNA"/>
</dbReference>
<evidence type="ECO:0000256" key="1">
    <source>
        <dbReference type="SAM" id="Coils"/>
    </source>
</evidence>
<evidence type="ECO:0000313" key="3">
    <source>
        <dbReference type="EMBL" id="PZV36409.1"/>
    </source>
</evidence>
<dbReference type="Pfam" id="PF13086">
    <property type="entry name" value="AAA_11"/>
    <property type="match status" value="1"/>
</dbReference>
<comment type="caution">
    <text evidence="3">The sequence shown here is derived from an EMBL/GenBank/DDBJ whole genome shotgun (WGS) entry which is preliminary data.</text>
</comment>
<dbReference type="Gene3D" id="1.10.510.10">
    <property type="entry name" value="Transferase(Phosphotransferase) domain 1"/>
    <property type="match status" value="1"/>
</dbReference>
<dbReference type="InterPro" id="IPR045055">
    <property type="entry name" value="DNA2/NAM7-like"/>
</dbReference>
<dbReference type="SUPFAM" id="SSF52540">
    <property type="entry name" value="P-loop containing nucleoside triphosphate hydrolases"/>
    <property type="match status" value="1"/>
</dbReference>
<dbReference type="PANTHER" id="PTHR10887">
    <property type="entry name" value="DNA2/NAM7 HELICASE FAMILY"/>
    <property type="match status" value="1"/>
</dbReference>
<dbReference type="AlphaFoldDB" id="A0A2W7CRM5"/>
<proteinExistence type="predicted"/>
<name>A0A2W7CRM5_9HYPH</name>
<dbReference type="CDD" id="cd14014">
    <property type="entry name" value="STKc_PknB_like"/>
    <property type="match status" value="1"/>
</dbReference>
<dbReference type="InterPro" id="IPR041679">
    <property type="entry name" value="DNA2/NAM7-like_C"/>
</dbReference>
<dbReference type="InterPro" id="IPR041677">
    <property type="entry name" value="DNA2/NAM7_AAA_11"/>
</dbReference>
<dbReference type="GO" id="GO:0004672">
    <property type="term" value="F:protein kinase activity"/>
    <property type="evidence" value="ECO:0007669"/>
    <property type="project" value="InterPro"/>
</dbReference>
<dbReference type="SMART" id="SM00220">
    <property type="entry name" value="S_TKc"/>
    <property type="match status" value="1"/>
</dbReference>
<dbReference type="Proteomes" id="UP000248616">
    <property type="component" value="Unassembled WGS sequence"/>
</dbReference>
<dbReference type="RefSeq" id="WP_111546212.1">
    <property type="nucleotide sequence ID" value="NZ_MZXV01000050.1"/>
</dbReference>
<dbReference type="Pfam" id="PF13087">
    <property type="entry name" value="AAA_12"/>
    <property type="match status" value="1"/>
</dbReference>
<keyword evidence="4" id="KW-1185">Reference proteome</keyword>
<evidence type="ECO:0000313" key="4">
    <source>
        <dbReference type="Proteomes" id="UP000248616"/>
    </source>
</evidence>
<dbReference type="PROSITE" id="PS00108">
    <property type="entry name" value="PROTEIN_KINASE_ST"/>
    <property type="match status" value="1"/>
</dbReference>
<feature type="coiled-coil region" evidence="1">
    <location>
        <begin position="705"/>
        <end position="732"/>
    </location>
</feature>
<organism evidence="3 4">
    <name type="scientific">Mesorhizobium kowhaii</name>
    <dbReference type="NCBI Taxonomy" id="1300272"/>
    <lineage>
        <taxon>Bacteria</taxon>
        <taxon>Pseudomonadati</taxon>
        <taxon>Pseudomonadota</taxon>
        <taxon>Alphaproteobacteria</taxon>
        <taxon>Hyphomicrobiales</taxon>
        <taxon>Phyllobacteriaceae</taxon>
        <taxon>Mesorhizobium</taxon>
    </lineage>
</organism>
<dbReference type="Pfam" id="PF00069">
    <property type="entry name" value="Pkinase"/>
    <property type="match status" value="1"/>
</dbReference>
<dbReference type="InterPro" id="IPR000719">
    <property type="entry name" value="Prot_kinase_dom"/>
</dbReference>
<dbReference type="OrthoDB" id="9757917at2"/>
<gene>
    <name evidence="3" type="ORF">B5V02_21750</name>
</gene>
<dbReference type="CDD" id="cd18808">
    <property type="entry name" value="SF1_C_Upf1"/>
    <property type="match status" value="1"/>
</dbReference>
<dbReference type="Gene3D" id="3.40.50.300">
    <property type="entry name" value="P-loop containing nucleotide triphosphate hydrolases"/>
    <property type="match status" value="2"/>
</dbReference>
<dbReference type="PANTHER" id="PTHR10887:SF495">
    <property type="entry name" value="HELICASE SENATAXIN ISOFORM X1-RELATED"/>
    <property type="match status" value="1"/>
</dbReference>
<dbReference type="SUPFAM" id="SSF56112">
    <property type="entry name" value="Protein kinase-like (PK-like)"/>
    <property type="match status" value="1"/>
</dbReference>
<protein>
    <recommendedName>
        <fullName evidence="2">Protein kinase domain-containing protein</fullName>
    </recommendedName>
</protein>
<dbReference type="InterPro" id="IPR011009">
    <property type="entry name" value="Kinase-like_dom_sf"/>
</dbReference>
<keyword evidence="1" id="KW-0175">Coiled coil</keyword>
<dbReference type="InterPro" id="IPR047187">
    <property type="entry name" value="SF1_C_Upf1"/>
</dbReference>
<reference evidence="4" key="1">
    <citation type="submission" date="2017-03" db="EMBL/GenBank/DDBJ databases">
        <authorList>
            <person name="Safronova V.I."/>
            <person name="Sazanova A.L."/>
            <person name="Chirak E.R."/>
        </authorList>
    </citation>
    <scope>NUCLEOTIDE SEQUENCE [LARGE SCALE GENOMIC DNA]</scope>
    <source>
        <strain evidence="4">Ach-343</strain>
    </source>
</reference>
<dbReference type="InterPro" id="IPR027417">
    <property type="entry name" value="P-loop_NTPase"/>
</dbReference>
<evidence type="ECO:0000259" key="2">
    <source>
        <dbReference type="PROSITE" id="PS50011"/>
    </source>
</evidence>
<dbReference type="CDD" id="cd17934">
    <property type="entry name" value="DEXXQc_Upf1-like"/>
    <property type="match status" value="2"/>
</dbReference>
<dbReference type="PROSITE" id="PS50011">
    <property type="entry name" value="PROTEIN_KINASE_DOM"/>
    <property type="match status" value="1"/>
</dbReference>
<dbReference type="GO" id="GO:0005524">
    <property type="term" value="F:ATP binding"/>
    <property type="evidence" value="ECO:0007669"/>
    <property type="project" value="InterPro"/>
</dbReference>
<dbReference type="InterPro" id="IPR008271">
    <property type="entry name" value="Ser/Thr_kinase_AS"/>
</dbReference>
<accession>A0A2W7CRM5</accession>
<feature type="domain" description="Protein kinase" evidence="2">
    <location>
        <begin position="1"/>
        <end position="259"/>
    </location>
</feature>